<sequence>MIQICLKTIWVSLETLILVLPLALPKDRRILTSLLEPVSNLQHVIACSGPNSGADSRTRKNLSRLTSRFRLKREHAN</sequence>
<evidence type="ECO:0000256" key="1">
    <source>
        <dbReference type="SAM" id="SignalP"/>
    </source>
</evidence>
<comment type="caution">
    <text evidence="2">The sequence shown here is derived from an EMBL/GenBank/DDBJ whole genome shotgun (WGS) entry which is preliminary data.</text>
</comment>
<gene>
    <name evidence="2" type="ORF">BDP27DRAFT_1335627</name>
</gene>
<keyword evidence="1" id="KW-0732">Signal</keyword>
<dbReference type="Proteomes" id="UP000772434">
    <property type="component" value="Unassembled WGS sequence"/>
</dbReference>
<feature type="non-terminal residue" evidence="2">
    <location>
        <position position="77"/>
    </location>
</feature>
<evidence type="ECO:0008006" key="4">
    <source>
        <dbReference type="Google" id="ProtNLM"/>
    </source>
</evidence>
<evidence type="ECO:0000313" key="2">
    <source>
        <dbReference type="EMBL" id="KAF9063087.1"/>
    </source>
</evidence>
<dbReference type="AlphaFoldDB" id="A0A9P5PI74"/>
<feature type="chain" id="PRO_5040446031" description="Secreted protein" evidence="1">
    <location>
        <begin position="26"/>
        <end position="77"/>
    </location>
</feature>
<proteinExistence type="predicted"/>
<reference evidence="2" key="1">
    <citation type="submission" date="2020-11" db="EMBL/GenBank/DDBJ databases">
        <authorList>
            <consortium name="DOE Joint Genome Institute"/>
            <person name="Ahrendt S."/>
            <person name="Riley R."/>
            <person name="Andreopoulos W."/>
            <person name="Labutti K."/>
            <person name="Pangilinan J."/>
            <person name="Ruiz-Duenas F.J."/>
            <person name="Barrasa J.M."/>
            <person name="Sanchez-Garcia M."/>
            <person name="Camarero S."/>
            <person name="Miyauchi S."/>
            <person name="Serrano A."/>
            <person name="Linde D."/>
            <person name="Babiker R."/>
            <person name="Drula E."/>
            <person name="Ayuso-Fernandez I."/>
            <person name="Pacheco R."/>
            <person name="Padilla G."/>
            <person name="Ferreira P."/>
            <person name="Barriuso J."/>
            <person name="Kellner H."/>
            <person name="Castanera R."/>
            <person name="Alfaro M."/>
            <person name="Ramirez L."/>
            <person name="Pisabarro A.G."/>
            <person name="Kuo A."/>
            <person name="Tritt A."/>
            <person name="Lipzen A."/>
            <person name="He G."/>
            <person name="Yan M."/>
            <person name="Ng V."/>
            <person name="Cullen D."/>
            <person name="Martin F."/>
            <person name="Rosso M.-N."/>
            <person name="Henrissat B."/>
            <person name="Hibbett D."/>
            <person name="Martinez A.T."/>
            <person name="Grigoriev I.V."/>
        </authorList>
    </citation>
    <scope>NUCLEOTIDE SEQUENCE</scope>
    <source>
        <strain evidence="2">AH 40177</strain>
    </source>
</reference>
<name>A0A9P5PI74_9AGAR</name>
<dbReference type="EMBL" id="JADNRY010000154">
    <property type="protein sequence ID" value="KAF9063087.1"/>
    <property type="molecule type" value="Genomic_DNA"/>
</dbReference>
<feature type="signal peptide" evidence="1">
    <location>
        <begin position="1"/>
        <end position="25"/>
    </location>
</feature>
<keyword evidence="3" id="KW-1185">Reference proteome</keyword>
<evidence type="ECO:0000313" key="3">
    <source>
        <dbReference type="Proteomes" id="UP000772434"/>
    </source>
</evidence>
<accession>A0A9P5PI74</accession>
<protein>
    <recommendedName>
        <fullName evidence="4">Secreted protein</fullName>
    </recommendedName>
</protein>
<organism evidence="2 3">
    <name type="scientific">Rhodocollybia butyracea</name>
    <dbReference type="NCBI Taxonomy" id="206335"/>
    <lineage>
        <taxon>Eukaryota</taxon>
        <taxon>Fungi</taxon>
        <taxon>Dikarya</taxon>
        <taxon>Basidiomycota</taxon>
        <taxon>Agaricomycotina</taxon>
        <taxon>Agaricomycetes</taxon>
        <taxon>Agaricomycetidae</taxon>
        <taxon>Agaricales</taxon>
        <taxon>Marasmiineae</taxon>
        <taxon>Omphalotaceae</taxon>
        <taxon>Rhodocollybia</taxon>
    </lineage>
</organism>